<dbReference type="OrthoDB" id="72570at2"/>
<sequence>MNDDSRVLSPTEHEVYLLRVWYEFDGPRPVWRASVLLPHDDRRRYFATPEVLLHFLGKHVLTQRPVDSAPQDL</sequence>
<dbReference type="STRING" id="695939.SAMN00790413_06047"/>
<accession>A0A1W1VW01</accession>
<dbReference type="RefSeq" id="WP_084051367.1">
    <property type="nucleotide sequence ID" value="NZ_FWWU01000011.1"/>
</dbReference>
<reference evidence="1 2" key="1">
    <citation type="submission" date="2017-04" db="EMBL/GenBank/DDBJ databases">
        <authorList>
            <person name="Afonso C.L."/>
            <person name="Miller P.J."/>
            <person name="Scott M.A."/>
            <person name="Spackman E."/>
            <person name="Goraichik I."/>
            <person name="Dimitrov K.M."/>
            <person name="Suarez D.L."/>
            <person name="Swayne D.E."/>
        </authorList>
    </citation>
    <scope>NUCLEOTIDE SEQUENCE [LARGE SCALE GENOMIC DNA]</scope>
    <source>
        <strain evidence="1 2">KR-140</strain>
    </source>
</reference>
<dbReference type="Proteomes" id="UP000192582">
    <property type="component" value="Unassembled WGS sequence"/>
</dbReference>
<gene>
    <name evidence="1" type="ORF">SAMN00790413_06047</name>
</gene>
<keyword evidence="2" id="KW-1185">Reference proteome</keyword>
<evidence type="ECO:0000313" key="1">
    <source>
        <dbReference type="EMBL" id="SMB97552.1"/>
    </source>
</evidence>
<organism evidence="1 2">
    <name type="scientific">Deinococcus hopiensis KR-140</name>
    <dbReference type="NCBI Taxonomy" id="695939"/>
    <lineage>
        <taxon>Bacteria</taxon>
        <taxon>Thermotogati</taxon>
        <taxon>Deinococcota</taxon>
        <taxon>Deinococci</taxon>
        <taxon>Deinococcales</taxon>
        <taxon>Deinococcaceae</taxon>
        <taxon>Deinococcus</taxon>
    </lineage>
</organism>
<evidence type="ECO:0000313" key="2">
    <source>
        <dbReference type="Proteomes" id="UP000192582"/>
    </source>
</evidence>
<protein>
    <submittedName>
        <fullName evidence="1">Uncharacterized protein</fullName>
    </submittedName>
</protein>
<dbReference type="AlphaFoldDB" id="A0A1W1VW01"/>
<proteinExistence type="predicted"/>
<dbReference type="EMBL" id="FWWU01000011">
    <property type="protein sequence ID" value="SMB97552.1"/>
    <property type="molecule type" value="Genomic_DNA"/>
</dbReference>
<name>A0A1W1VW01_9DEIO</name>